<comment type="caution">
    <text evidence="2">The sequence shown here is derived from an EMBL/GenBank/DDBJ whole genome shotgun (WGS) entry which is preliminary data.</text>
</comment>
<dbReference type="InterPro" id="IPR019277">
    <property type="entry name" value="DUF2304"/>
</dbReference>
<dbReference type="OrthoDB" id="8812556at2"/>
<evidence type="ECO:0000313" key="2">
    <source>
        <dbReference type="EMBL" id="TGD73508.1"/>
    </source>
</evidence>
<keyword evidence="3" id="KW-1185">Reference proteome</keyword>
<feature type="transmembrane region" description="Helical" evidence="1">
    <location>
        <begin position="33"/>
        <end position="51"/>
    </location>
</feature>
<keyword evidence="1" id="KW-0472">Membrane</keyword>
<dbReference type="AlphaFoldDB" id="A0A4Z0M2A8"/>
<sequence length="126" mass="13620">MIPVITGIMGVAISLVMLLFLRRDKLHAHHGVFWFVIALGFALLGFAPGIVDQLASLLGVAYPPVLAFAAAIGLVVIKLLLLDLEHSSLKQRNERLIQQVGILEVELRQLREQVAATTAATGQSTD</sequence>
<gene>
    <name evidence="2" type="ORF">E4634_10790</name>
</gene>
<keyword evidence="1" id="KW-1133">Transmembrane helix</keyword>
<keyword evidence="1" id="KW-0812">Transmembrane</keyword>
<accession>A0A4Z0M2A8</accession>
<feature type="transmembrane region" description="Helical" evidence="1">
    <location>
        <begin position="6"/>
        <end position="21"/>
    </location>
</feature>
<reference evidence="2 3" key="1">
    <citation type="submission" date="2019-04" db="EMBL/GenBank/DDBJ databases">
        <title>Taxonomy of novel Haliea sp. from mangrove soil of West Coast of India.</title>
        <authorList>
            <person name="Verma A."/>
            <person name="Kumar P."/>
            <person name="Krishnamurthi S."/>
        </authorList>
    </citation>
    <scope>NUCLEOTIDE SEQUENCE [LARGE SCALE GENOMIC DNA]</scope>
    <source>
        <strain evidence="2 3">SAOS-164</strain>
    </source>
</reference>
<dbReference type="Proteomes" id="UP000298050">
    <property type="component" value="Unassembled WGS sequence"/>
</dbReference>
<protein>
    <submittedName>
        <fullName evidence="2">DUF2304 domain-containing protein</fullName>
    </submittedName>
</protein>
<feature type="transmembrane region" description="Helical" evidence="1">
    <location>
        <begin position="57"/>
        <end position="82"/>
    </location>
</feature>
<proteinExistence type="predicted"/>
<dbReference type="RefSeq" id="WP_135443734.1">
    <property type="nucleotide sequence ID" value="NZ_SRLE01000007.1"/>
</dbReference>
<dbReference type="Pfam" id="PF10066">
    <property type="entry name" value="DUF2304"/>
    <property type="match status" value="1"/>
</dbReference>
<organism evidence="2 3">
    <name type="scientific">Mangrovimicrobium sediminis</name>
    <dbReference type="NCBI Taxonomy" id="2562682"/>
    <lineage>
        <taxon>Bacteria</taxon>
        <taxon>Pseudomonadati</taxon>
        <taxon>Pseudomonadota</taxon>
        <taxon>Gammaproteobacteria</taxon>
        <taxon>Cellvibrionales</taxon>
        <taxon>Halieaceae</taxon>
        <taxon>Mangrovimicrobium</taxon>
    </lineage>
</organism>
<dbReference type="EMBL" id="SRLE01000007">
    <property type="protein sequence ID" value="TGD73508.1"/>
    <property type="molecule type" value="Genomic_DNA"/>
</dbReference>
<name>A0A4Z0M2A8_9GAMM</name>
<evidence type="ECO:0000256" key="1">
    <source>
        <dbReference type="SAM" id="Phobius"/>
    </source>
</evidence>
<evidence type="ECO:0000313" key="3">
    <source>
        <dbReference type="Proteomes" id="UP000298050"/>
    </source>
</evidence>